<dbReference type="PANTHER" id="PTHR31213:SF17">
    <property type="entry name" value="MAJOR ALLERGEN PRU AR 1-LIKE"/>
    <property type="match status" value="1"/>
</dbReference>
<evidence type="ECO:0000256" key="2">
    <source>
        <dbReference type="ARBA" id="ARBA00022821"/>
    </source>
</evidence>
<dbReference type="InterPro" id="IPR000916">
    <property type="entry name" value="Bet_v_I/MLP"/>
</dbReference>
<dbReference type="GO" id="GO:0005737">
    <property type="term" value="C:cytoplasm"/>
    <property type="evidence" value="ECO:0007669"/>
    <property type="project" value="TreeGrafter"/>
</dbReference>
<name>A0AAV5HI33_9ROSI</name>
<organism evidence="5 6">
    <name type="scientific">Rubroshorea leprosula</name>
    <dbReference type="NCBI Taxonomy" id="152421"/>
    <lineage>
        <taxon>Eukaryota</taxon>
        <taxon>Viridiplantae</taxon>
        <taxon>Streptophyta</taxon>
        <taxon>Embryophyta</taxon>
        <taxon>Tracheophyta</taxon>
        <taxon>Spermatophyta</taxon>
        <taxon>Magnoliopsida</taxon>
        <taxon>eudicotyledons</taxon>
        <taxon>Gunneridae</taxon>
        <taxon>Pentapetalae</taxon>
        <taxon>rosids</taxon>
        <taxon>malvids</taxon>
        <taxon>Malvales</taxon>
        <taxon>Dipterocarpaceae</taxon>
        <taxon>Rubroshorea</taxon>
    </lineage>
</organism>
<dbReference type="Proteomes" id="UP001054252">
    <property type="component" value="Unassembled WGS sequence"/>
</dbReference>
<feature type="domain" description="Bet v I/Major latex protein" evidence="4">
    <location>
        <begin position="1"/>
        <end position="155"/>
    </location>
</feature>
<dbReference type="InterPro" id="IPR050279">
    <property type="entry name" value="Plant_def-hormone_signal"/>
</dbReference>
<comment type="caution">
    <text evidence="5">The sequence shown here is derived from an EMBL/GenBank/DDBJ whole genome shotgun (WGS) entry which is preliminary data.</text>
</comment>
<dbReference type="InterPro" id="IPR023393">
    <property type="entry name" value="START-like_dom_sf"/>
</dbReference>
<gene>
    <name evidence="5" type="ORF">SLEP1_g57</name>
</gene>
<reference evidence="5 6" key="1">
    <citation type="journal article" date="2021" name="Commun. Biol.">
        <title>The genome of Shorea leprosula (Dipterocarpaceae) highlights the ecological relevance of drought in aseasonal tropical rainforests.</title>
        <authorList>
            <person name="Ng K.K.S."/>
            <person name="Kobayashi M.J."/>
            <person name="Fawcett J.A."/>
            <person name="Hatakeyama M."/>
            <person name="Paape T."/>
            <person name="Ng C.H."/>
            <person name="Ang C.C."/>
            <person name="Tnah L.H."/>
            <person name="Lee C.T."/>
            <person name="Nishiyama T."/>
            <person name="Sese J."/>
            <person name="O'Brien M.J."/>
            <person name="Copetti D."/>
            <person name="Mohd Noor M.I."/>
            <person name="Ong R.C."/>
            <person name="Putra M."/>
            <person name="Sireger I.Z."/>
            <person name="Indrioko S."/>
            <person name="Kosugi Y."/>
            <person name="Izuno A."/>
            <person name="Isagi Y."/>
            <person name="Lee S.L."/>
            <person name="Shimizu K.K."/>
        </authorList>
    </citation>
    <scope>NUCLEOTIDE SEQUENCE [LARGE SCALE GENOMIC DNA]</scope>
    <source>
        <strain evidence="5">214</strain>
    </source>
</reference>
<dbReference type="AlphaFoldDB" id="A0AAV5HI33"/>
<sequence>MGALTFTEEFSSPVTAKRMFTALVLEADALIPKLMPQAIKSIETTHGDGGPGTIKTLTLAEGAQFKNLKHRVEAIDKENMRYSYSMLEGEALMDKVESIIYEIKFEPSSDGGCKVTNISKYILKQGMDTPEEEIKAGKAKAMAVFKVVEAYLLANPDVCV</sequence>
<dbReference type="GO" id="GO:0004864">
    <property type="term" value="F:protein phosphatase inhibitor activity"/>
    <property type="evidence" value="ECO:0007669"/>
    <property type="project" value="InterPro"/>
</dbReference>
<evidence type="ECO:0000313" key="5">
    <source>
        <dbReference type="EMBL" id="GKU85378.1"/>
    </source>
</evidence>
<dbReference type="PRINTS" id="PR00634">
    <property type="entry name" value="BETALLERGEN"/>
</dbReference>
<protein>
    <recommendedName>
        <fullName evidence="4">Bet v I/Major latex protein domain-containing protein</fullName>
    </recommendedName>
</protein>
<keyword evidence="2" id="KW-0611">Plant defense</keyword>
<comment type="similarity">
    <text evidence="1">Belongs to the BetVI family.</text>
</comment>
<dbReference type="FunFam" id="3.30.530.20:FF:000007">
    <property type="entry name" value="Major pollen allergen Bet v 1-A"/>
    <property type="match status" value="1"/>
</dbReference>
<accession>A0AAV5HI33</accession>
<keyword evidence="6" id="KW-1185">Reference proteome</keyword>
<dbReference type="EMBL" id="BPVZ01000001">
    <property type="protein sequence ID" value="GKU85378.1"/>
    <property type="molecule type" value="Genomic_DNA"/>
</dbReference>
<dbReference type="CDD" id="cd07816">
    <property type="entry name" value="Bet_v1-like"/>
    <property type="match status" value="1"/>
</dbReference>
<dbReference type="GO" id="GO:0010427">
    <property type="term" value="F:abscisic acid binding"/>
    <property type="evidence" value="ECO:0007669"/>
    <property type="project" value="InterPro"/>
</dbReference>
<evidence type="ECO:0000256" key="1">
    <source>
        <dbReference type="ARBA" id="ARBA00009744"/>
    </source>
</evidence>
<dbReference type="InterPro" id="IPR024949">
    <property type="entry name" value="Bet_v_I_allergen"/>
</dbReference>
<dbReference type="GO" id="GO:0009738">
    <property type="term" value="P:abscisic acid-activated signaling pathway"/>
    <property type="evidence" value="ECO:0007669"/>
    <property type="project" value="InterPro"/>
</dbReference>
<dbReference type="PANTHER" id="PTHR31213">
    <property type="entry name" value="OS08G0374000 PROTEIN-RELATED"/>
    <property type="match status" value="1"/>
</dbReference>
<dbReference type="SMART" id="SM01037">
    <property type="entry name" value="Bet_v_1"/>
    <property type="match status" value="1"/>
</dbReference>
<evidence type="ECO:0000259" key="4">
    <source>
        <dbReference type="SMART" id="SM01037"/>
    </source>
</evidence>
<keyword evidence="3" id="KW-0568">Pathogenesis-related protein</keyword>
<proteinExistence type="inferred from homology"/>
<dbReference type="GO" id="GO:0006952">
    <property type="term" value="P:defense response"/>
    <property type="evidence" value="ECO:0007669"/>
    <property type="project" value="UniProtKB-KW"/>
</dbReference>
<dbReference type="Gene3D" id="3.30.530.20">
    <property type="match status" value="1"/>
</dbReference>
<dbReference type="GO" id="GO:0005634">
    <property type="term" value="C:nucleus"/>
    <property type="evidence" value="ECO:0007669"/>
    <property type="project" value="TreeGrafter"/>
</dbReference>
<dbReference type="GO" id="GO:0038023">
    <property type="term" value="F:signaling receptor activity"/>
    <property type="evidence" value="ECO:0007669"/>
    <property type="project" value="InterPro"/>
</dbReference>
<evidence type="ECO:0000313" key="6">
    <source>
        <dbReference type="Proteomes" id="UP001054252"/>
    </source>
</evidence>
<dbReference type="Pfam" id="PF00407">
    <property type="entry name" value="Bet_v_1"/>
    <property type="match status" value="1"/>
</dbReference>
<dbReference type="SUPFAM" id="SSF55961">
    <property type="entry name" value="Bet v1-like"/>
    <property type="match status" value="1"/>
</dbReference>
<evidence type="ECO:0000256" key="3">
    <source>
        <dbReference type="ARBA" id="ARBA00023265"/>
    </source>
</evidence>